<organism evidence="3 4">
    <name type="scientific">Luteimonas salinilitoris</name>
    <dbReference type="NCBI Taxonomy" id="3237697"/>
    <lineage>
        <taxon>Bacteria</taxon>
        <taxon>Pseudomonadati</taxon>
        <taxon>Pseudomonadota</taxon>
        <taxon>Gammaproteobacteria</taxon>
        <taxon>Lysobacterales</taxon>
        <taxon>Lysobacteraceae</taxon>
        <taxon>Luteimonas</taxon>
    </lineage>
</organism>
<reference evidence="3 4" key="1">
    <citation type="submission" date="2024-07" db="EMBL/GenBank/DDBJ databases">
        <title>Luteimonas salilacus sp. nov., isolated from the shore soil of Salt Lake in Tibet of China.</title>
        <authorList>
            <person name="Zhang X."/>
            <person name="Li A."/>
        </authorList>
    </citation>
    <scope>NUCLEOTIDE SEQUENCE [LARGE SCALE GENOMIC DNA]</scope>
    <source>
        <strain evidence="3 4">B3-2-R+30</strain>
    </source>
</reference>
<dbReference type="InterPro" id="IPR027795">
    <property type="entry name" value="CASTOR_ACT_dom"/>
</dbReference>
<dbReference type="PANTHER" id="PTHR39199:SF1">
    <property type="entry name" value="BLR5128 PROTEIN"/>
    <property type="match status" value="1"/>
</dbReference>
<name>A0ABV4HMP2_9GAMM</name>
<dbReference type="Pfam" id="PF13840">
    <property type="entry name" value="ACT_7"/>
    <property type="match status" value="1"/>
</dbReference>
<dbReference type="EMBL" id="JBFWIC010000005">
    <property type="protein sequence ID" value="MEZ0473998.1"/>
    <property type="molecule type" value="Genomic_DNA"/>
</dbReference>
<evidence type="ECO:0000313" key="4">
    <source>
        <dbReference type="Proteomes" id="UP001566331"/>
    </source>
</evidence>
<feature type="domain" description="DUF2241" evidence="1">
    <location>
        <begin position="2"/>
        <end position="69"/>
    </location>
</feature>
<sequence>MSGRTDLAAMLAGLRVHARPGEYVFVSAADADPGLAAVADACVREDEGLTCVLSRAEADARGLRYGFVAAWLTLEVHSALHAVGLTAAVAGALAGDGIACNVLAGFHHDHLLVPADRRDDALATLNRLSHRVAEPDGAVPADDPPKQGSPR</sequence>
<feature type="domain" description="CASTOR ACT" evidence="2">
    <location>
        <begin position="70"/>
        <end position="126"/>
    </location>
</feature>
<dbReference type="Pfam" id="PF10000">
    <property type="entry name" value="ACT_3"/>
    <property type="match status" value="1"/>
</dbReference>
<evidence type="ECO:0000259" key="2">
    <source>
        <dbReference type="Pfam" id="PF13840"/>
    </source>
</evidence>
<dbReference type="Gene3D" id="3.30.2130.10">
    <property type="entry name" value="VC0802-like"/>
    <property type="match status" value="1"/>
</dbReference>
<dbReference type="RefSeq" id="WP_370563983.1">
    <property type="nucleotide sequence ID" value="NZ_JBFWIB010000006.1"/>
</dbReference>
<dbReference type="SUPFAM" id="SSF55021">
    <property type="entry name" value="ACT-like"/>
    <property type="match status" value="2"/>
</dbReference>
<dbReference type="InterPro" id="IPR045865">
    <property type="entry name" value="ACT-like_dom_sf"/>
</dbReference>
<comment type="caution">
    <text evidence="3">The sequence shown here is derived from an EMBL/GenBank/DDBJ whole genome shotgun (WGS) entry which is preliminary data.</text>
</comment>
<dbReference type="Proteomes" id="UP001566331">
    <property type="component" value="Unassembled WGS sequence"/>
</dbReference>
<gene>
    <name evidence="3" type="ORF">AB6713_05120</name>
</gene>
<keyword evidence="4" id="KW-1185">Reference proteome</keyword>
<evidence type="ECO:0000259" key="1">
    <source>
        <dbReference type="Pfam" id="PF10000"/>
    </source>
</evidence>
<dbReference type="PANTHER" id="PTHR39199">
    <property type="entry name" value="BLR5128 PROTEIN"/>
    <property type="match status" value="1"/>
</dbReference>
<evidence type="ECO:0000313" key="3">
    <source>
        <dbReference type="EMBL" id="MEZ0473998.1"/>
    </source>
</evidence>
<dbReference type="InterPro" id="IPR018717">
    <property type="entry name" value="DUF2241"/>
</dbReference>
<protein>
    <submittedName>
        <fullName evidence="3">ACT domain-containing protein</fullName>
    </submittedName>
</protein>
<accession>A0ABV4HMP2</accession>
<proteinExistence type="predicted"/>